<sequence length="328" mass="34120">MVTEPGEPEVLRVEEVPEVEPGPGEVLVEVVAAGVNRADLMQRQGHYPPPPGASETIGLEVSGHVAALGEGVDGTDGLEVGQPCVALLAGGGYAERVVVPAGQVLPPPPGYDLVDAAGVLEVAATVWSTLAHAHLSSGETFLVHGGAGGIGSFAIQYARALGATVVATAGSEDKLQHCRDLGADHAFSYREDWAAQTKDAVGGVDVVLDNMGAKYLETHVDLLAPDGRLVVIGFQGGRRATLDLGALLPKRLSVAAISLRGRPLDQKADICRHVAEEVWPLLGDGTIRPTPLTTYALDDVVEAHRRLESGDNVGKIVLRVSSSHPPTP</sequence>
<dbReference type="InterPro" id="IPR011032">
    <property type="entry name" value="GroES-like_sf"/>
</dbReference>
<keyword evidence="2" id="KW-0560">Oxidoreductase</keyword>
<dbReference type="InterPro" id="IPR002364">
    <property type="entry name" value="Quin_OxRdtase/zeta-crystal_CS"/>
</dbReference>
<name>A0A1H2NCW5_9ACTN</name>
<dbReference type="GO" id="GO:0016651">
    <property type="term" value="F:oxidoreductase activity, acting on NAD(P)H"/>
    <property type="evidence" value="ECO:0007669"/>
    <property type="project" value="TreeGrafter"/>
</dbReference>
<dbReference type="EMBL" id="LT629799">
    <property type="protein sequence ID" value="SDV02696.1"/>
    <property type="molecule type" value="Genomic_DNA"/>
</dbReference>
<dbReference type="SUPFAM" id="SSF50129">
    <property type="entry name" value="GroES-like"/>
    <property type="match status" value="1"/>
</dbReference>
<dbReference type="GO" id="GO:0008270">
    <property type="term" value="F:zinc ion binding"/>
    <property type="evidence" value="ECO:0007669"/>
    <property type="project" value="InterPro"/>
</dbReference>
<dbReference type="SMART" id="SM00829">
    <property type="entry name" value="PKS_ER"/>
    <property type="match status" value="1"/>
</dbReference>
<dbReference type="InterPro" id="IPR013149">
    <property type="entry name" value="ADH-like_C"/>
</dbReference>
<dbReference type="Pfam" id="PF08240">
    <property type="entry name" value="ADH_N"/>
    <property type="match status" value="1"/>
</dbReference>
<dbReference type="Gene3D" id="3.40.50.720">
    <property type="entry name" value="NAD(P)-binding Rossmann-like Domain"/>
    <property type="match status" value="1"/>
</dbReference>
<dbReference type="InterPro" id="IPR036291">
    <property type="entry name" value="NAD(P)-bd_dom_sf"/>
</dbReference>
<dbReference type="PANTHER" id="PTHR48106:SF8">
    <property type="entry name" value="OS02G0805600 PROTEIN"/>
    <property type="match status" value="1"/>
</dbReference>
<dbReference type="AlphaFoldDB" id="A0A1H2NCW5"/>
<evidence type="ECO:0000256" key="1">
    <source>
        <dbReference type="ARBA" id="ARBA00022857"/>
    </source>
</evidence>
<dbReference type="SUPFAM" id="SSF51735">
    <property type="entry name" value="NAD(P)-binding Rossmann-fold domains"/>
    <property type="match status" value="1"/>
</dbReference>
<protein>
    <submittedName>
        <fullName evidence="4">Putative NAD(P)H quinone oxidoreductase, PIG3 family</fullName>
    </submittedName>
</protein>
<dbReference type="CDD" id="cd05276">
    <property type="entry name" value="p53_inducible_oxidoreductase"/>
    <property type="match status" value="1"/>
</dbReference>
<dbReference type="InterPro" id="IPR014189">
    <property type="entry name" value="Quinone_OxRdtase_PIG3"/>
</dbReference>
<dbReference type="Gene3D" id="3.90.180.10">
    <property type="entry name" value="Medium-chain alcohol dehydrogenases, catalytic domain"/>
    <property type="match status" value="1"/>
</dbReference>
<dbReference type="InterPro" id="IPR013154">
    <property type="entry name" value="ADH-like_N"/>
</dbReference>
<dbReference type="Proteomes" id="UP000198825">
    <property type="component" value="Chromosome I"/>
</dbReference>
<keyword evidence="1" id="KW-0521">NADP</keyword>
<feature type="domain" description="Enoyl reductase (ER)" evidence="3">
    <location>
        <begin position="6"/>
        <end position="318"/>
    </location>
</feature>
<dbReference type="GO" id="GO:0070402">
    <property type="term" value="F:NADPH binding"/>
    <property type="evidence" value="ECO:0007669"/>
    <property type="project" value="TreeGrafter"/>
</dbReference>
<dbReference type="Pfam" id="PF00107">
    <property type="entry name" value="ADH_zinc_N"/>
    <property type="match status" value="1"/>
</dbReference>
<evidence type="ECO:0000256" key="2">
    <source>
        <dbReference type="ARBA" id="ARBA00023002"/>
    </source>
</evidence>
<evidence type="ECO:0000313" key="4">
    <source>
        <dbReference type="EMBL" id="SDV02696.1"/>
    </source>
</evidence>
<proteinExistence type="predicted"/>
<evidence type="ECO:0000313" key="5">
    <source>
        <dbReference type="Proteomes" id="UP000198825"/>
    </source>
</evidence>
<dbReference type="PROSITE" id="PS01162">
    <property type="entry name" value="QOR_ZETA_CRYSTAL"/>
    <property type="match status" value="1"/>
</dbReference>
<gene>
    <name evidence="4" type="ORF">SAMN04488544_3680</name>
</gene>
<dbReference type="InterPro" id="IPR020843">
    <property type="entry name" value="ER"/>
</dbReference>
<dbReference type="STRING" id="546874.SAMN04488544_3680"/>
<keyword evidence="5" id="KW-1185">Reference proteome</keyword>
<evidence type="ECO:0000259" key="3">
    <source>
        <dbReference type="SMART" id="SM00829"/>
    </source>
</evidence>
<dbReference type="NCBIfam" id="TIGR02824">
    <property type="entry name" value="quinone_pig3"/>
    <property type="match status" value="1"/>
</dbReference>
<reference evidence="5" key="1">
    <citation type="submission" date="2016-10" db="EMBL/GenBank/DDBJ databases">
        <authorList>
            <person name="Varghese N."/>
            <person name="Submissions S."/>
        </authorList>
    </citation>
    <scope>NUCLEOTIDE SEQUENCE [LARGE SCALE GENOMIC DNA]</scope>
    <source>
        <strain evidence="5">DSM 21743</strain>
    </source>
</reference>
<organism evidence="4 5">
    <name type="scientific">Microlunatus sagamiharensis</name>
    <dbReference type="NCBI Taxonomy" id="546874"/>
    <lineage>
        <taxon>Bacteria</taxon>
        <taxon>Bacillati</taxon>
        <taxon>Actinomycetota</taxon>
        <taxon>Actinomycetes</taxon>
        <taxon>Propionibacteriales</taxon>
        <taxon>Propionibacteriaceae</taxon>
        <taxon>Microlunatus</taxon>
    </lineage>
</organism>
<accession>A0A1H2NCW5</accession>
<dbReference type="PANTHER" id="PTHR48106">
    <property type="entry name" value="QUINONE OXIDOREDUCTASE PIG3-RELATED"/>
    <property type="match status" value="1"/>
</dbReference>